<accession>A0AAN8ZVB8</accession>
<feature type="compositionally biased region" description="Pro residues" evidence="1">
    <location>
        <begin position="253"/>
        <end position="265"/>
    </location>
</feature>
<dbReference type="Proteomes" id="UP001381693">
    <property type="component" value="Unassembled WGS sequence"/>
</dbReference>
<feature type="non-terminal residue" evidence="2">
    <location>
        <position position="340"/>
    </location>
</feature>
<name>A0AAN8ZVB8_HALRR</name>
<gene>
    <name evidence="2" type="ORF">SK128_018273</name>
</gene>
<sequence>MITSSSSSTYTSILHNPPLLQYKPLTQFPTTGTPPTPIHRIQYPCSIPLPTHAPPSPSPPIHRIQYSFSIPLPTHAPPHPPSPSLHPFLLSPLPSHILFPFKLPSSPSTPLSTAPPSPFSGPLPPPSPFSPPDPPIQFSHPSQSPPPPSPAPQCPPLTPNIPPPPSPAPQSPPLQYMPPHRCPPLHLPQLPCQLSPTSPPISSSPPSPTLPPPPSLPFSTPLKFSLLLRTHFLPFSLKAHAPPPPHSHHSFPALPPNPCSTPPFPTSSSQLTSTSTASSSASNSTATPSILATPAPPFQPFPPSMHIHNCDYKLQPIPCLEFSLIMLMEGPVQPSTWVLN</sequence>
<feature type="region of interest" description="Disordered" evidence="1">
    <location>
        <begin position="106"/>
        <end position="216"/>
    </location>
</feature>
<feature type="compositionally biased region" description="Low complexity" evidence="1">
    <location>
        <begin position="187"/>
        <end position="196"/>
    </location>
</feature>
<comment type="caution">
    <text evidence="2">The sequence shown here is derived from an EMBL/GenBank/DDBJ whole genome shotgun (WGS) entry which is preliminary data.</text>
</comment>
<feature type="compositionally biased region" description="Pro residues" evidence="1">
    <location>
        <begin position="197"/>
        <end position="216"/>
    </location>
</feature>
<dbReference type="EMBL" id="JAXCGZ010015659">
    <property type="protein sequence ID" value="KAK7069951.1"/>
    <property type="molecule type" value="Genomic_DNA"/>
</dbReference>
<reference evidence="2 3" key="1">
    <citation type="submission" date="2023-11" db="EMBL/GenBank/DDBJ databases">
        <title>Halocaridina rubra genome assembly.</title>
        <authorList>
            <person name="Smith C."/>
        </authorList>
    </citation>
    <scope>NUCLEOTIDE SEQUENCE [LARGE SCALE GENOMIC DNA]</scope>
    <source>
        <strain evidence="2">EP-1</strain>
        <tissue evidence="2">Whole</tissue>
    </source>
</reference>
<keyword evidence="3" id="KW-1185">Reference proteome</keyword>
<feature type="region of interest" description="Disordered" evidence="1">
    <location>
        <begin position="244"/>
        <end position="295"/>
    </location>
</feature>
<evidence type="ECO:0000256" key="1">
    <source>
        <dbReference type="SAM" id="MobiDB-lite"/>
    </source>
</evidence>
<evidence type="ECO:0000313" key="3">
    <source>
        <dbReference type="Proteomes" id="UP001381693"/>
    </source>
</evidence>
<organism evidence="2 3">
    <name type="scientific">Halocaridina rubra</name>
    <name type="common">Hawaiian red shrimp</name>
    <dbReference type="NCBI Taxonomy" id="373956"/>
    <lineage>
        <taxon>Eukaryota</taxon>
        <taxon>Metazoa</taxon>
        <taxon>Ecdysozoa</taxon>
        <taxon>Arthropoda</taxon>
        <taxon>Crustacea</taxon>
        <taxon>Multicrustacea</taxon>
        <taxon>Malacostraca</taxon>
        <taxon>Eumalacostraca</taxon>
        <taxon>Eucarida</taxon>
        <taxon>Decapoda</taxon>
        <taxon>Pleocyemata</taxon>
        <taxon>Caridea</taxon>
        <taxon>Atyoidea</taxon>
        <taxon>Atyidae</taxon>
        <taxon>Halocaridina</taxon>
    </lineage>
</organism>
<feature type="compositionally biased region" description="Pro residues" evidence="1">
    <location>
        <begin position="113"/>
        <end position="135"/>
    </location>
</feature>
<protein>
    <submittedName>
        <fullName evidence="2">Uncharacterized protein</fullName>
    </submittedName>
</protein>
<feature type="compositionally biased region" description="Pro residues" evidence="1">
    <location>
        <begin position="143"/>
        <end position="186"/>
    </location>
</feature>
<feature type="compositionally biased region" description="Low complexity" evidence="1">
    <location>
        <begin position="266"/>
        <end position="289"/>
    </location>
</feature>
<dbReference type="AlphaFoldDB" id="A0AAN8ZVB8"/>
<proteinExistence type="predicted"/>
<evidence type="ECO:0000313" key="2">
    <source>
        <dbReference type="EMBL" id="KAK7069951.1"/>
    </source>
</evidence>